<dbReference type="EMBL" id="FOXV01000025">
    <property type="protein sequence ID" value="SFQ69741.1"/>
    <property type="molecule type" value="Genomic_DNA"/>
</dbReference>
<dbReference type="RefSeq" id="WP_093015996.1">
    <property type="nucleotide sequence ID" value="NZ_FOXV01000025.1"/>
</dbReference>
<evidence type="ECO:0000313" key="2">
    <source>
        <dbReference type="EMBL" id="SFQ69741.1"/>
    </source>
</evidence>
<gene>
    <name evidence="2" type="ORF">SAMN05421853_12513</name>
</gene>
<proteinExistence type="predicted"/>
<keyword evidence="3" id="KW-1185">Reference proteome</keyword>
<keyword evidence="1" id="KW-0732">Signal</keyword>
<sequence length="238" mass="23791">MKIQKLAVSAIAIFAAAPALAFDSVTWNWNADVVSSVTTGAVSDVSVAPTGLEQIESEQTTLGDFAATSTSNLITNDVVNLSGLALDDVVAVETTSTALGNSAALESDVSMQFDMNQTYGGVDVSLGTGLTGTIADVSLPGVLAASSITTGVVNGTVDSDATAIANNMTADLVTTSGSDAFLIGNNIQTAYSVATASSLVDGVMFNDVTDLGTLVNPAISSVSTALGNNLGVTIDGIN</sequence>
<evidence type="ECO:0000256" key="1">
    <source>
        <dbReference type="SAM" id="SignalP"/>
    </source>
</evidence>
<feature type="chain" id="PRO_5017212397" evidence="1">
    <location>
        <begin position="22"/>
        <end position="238"/>
    </location>
</feature>
<dbReference type="Proteomes" id="UP000243106">
    <property type="component" value="Unassembled WGS sequence"/>
</dbReference>
<reference evidence="3" key="1">
    <citation type="submission" date="2016-10" db="EMBL/GenBank/DDBJ databases">
        <authorList>
            <person name="Varghese N."/>
            <person name="Submissions S."/>
        </authorList>
    </citation>
    <scope>NUCLEOTIDE SEQUENCE [LARGE SCALE GENOMIC DNA]</scope>
    <source>
        <strain evidence="3">JCM 10271</strain>
    </source>
</reference>
<name>A0A1I6AM09_9RHOB</name>
<organism evidence="2 3">
    <name type="scientific">Roseivivax halotolerans</name>
    <dbReference type="NCBI Taxonomy" id="93684"/>
    <lineage>
        <taxon>Bacteria</taxon>
        <taxon>Pseudomonadati</taxon>
        <taxon>Pseudomonadota</taxon>
        <taxon>Alphaproteobacteria</taxon>
        <taxon>Rhodobacterales</taxon>
        <taxon>Roseobacteraceae</taxon>
        <taxon>Roseivivax</taxon>
    </lineage>
</organism>
<protein>
    <submittedName>
        <fullName evidence="2">Uncharacterized protein</fullName>
    </submittedName>
</protein>
<dbReference type="AlphaFoldDB" id="A0A1I6AM09"/>
<feature type="signal peptide" evidence="1">
    <location>
        <begin position="1"/>
        <end position="21"/>
    </location>
</feature>
<evidence type="ECO:0000313" key="3">
    <source>
        <dbReference type="Proteomes" id="UP000243106"/>
    </source>
</evidence>
<accession>A0A1I6AM09</accession>
<dbReference type="STRING" id="93684.SAMN05421853_12513"/>